<dbReference type="AlphaFoldDB" id="A0A5C6CP18"/>
<evidence type="ECO:0000313" key="2">
    <source>
        <dbReference type="Proteomes" id="UP000316304"/>
    </source>
</evidence>
<keyword evidence="2" id="KW-1185">Reference proteome</keyword>
<gene>
    <name evidence="1" type="ORF">Pla52o_15120</name>
</gene>
<dbReference type="Proteomes" id="UP000316304">
    <property type="component" value="Unassembled WGS sequence"/>
</dbReference>
<reference evidence="1 2" key="1">
    <citation type="submission" date="2019-02" db="EMBL/GenBank/DDBJ databases">
        <title>Deep-cultivation of Planctomycetes and their phenomic and genomic characterization uncovers novel biology.</title>
        <authorList>
            <person name="Wiegand S."/>
            <person name="Jogler M."/>
            <person name="Boedeker C."/>
            <person name="Pinto D."/>
            <person name="Vollmers J."/>
            <person name="Rivas-Marin E."/>
            <person name="Kohn T."/>
            <person name="Peeters S.H."/>
            <person name="Heuer A."/>
            <person name="Rast P."/>
            <person name="Oberbeckmann S."/>
            <person name="Bunk B."/>
            <person name="Jeske O."/>
            <person name="Meyerdierks A."/>
            <person name="Storesund J.E."/>
            <person name="Kallscheuer N."/>
            <person name="Luecker S."/>
            <person name="Lage O.M."/>
            <person name="Pohl T."/>
            <person name="Merkel B.J."/>
            <person name="Hornburger P."/>
            <person name="Mueller R.-W."/>
            <person name="Bruemmer F."/>
            <person name="Labrenz M."/>
            <person name="Spormann A.M."/>
            <person name="Op Den Camp H."/>
            <person name="Overmann J."/>
            <person name="Amann R."/>
            <person name="Jetten M.S.M."/>
            <person name="Mascher T."/>
            <person name="Medema M.H."/>
            <person name="Devos D.P."/>
            <person name="Kaster A.-K."/>
            <person name="Ovreas L."/>
            <person name="Rohde M."/>
            <person name="Galperin M.Y."/>
            <person name="Jogler C."/>
        </authorList>
    </citation>
    <scope>NUCLEOTIDE SEQUENCE [LARGE SCALE GENOMIC DNA]</scope>
    <source>
        <strain evidence="1 2">Pla52o</strain>
    </source>
</reference>
<sequence length="52" mass="5794">MAVTNFSLGLVRGIEIIAILVRQHGTHKHMMVNFSKRSVLHSLTPPTRSTPL</sequence>
<evidence type="ECO:0000313" key="1">
    <source>
        <dbReference type="EMBL" id="TWU25214.1"/>
    </source>
</evidence>
<proteinExistence type="predicted"/>
<protein>
    <submittedName>
        <fullName evidence="1">Uncharacterized protein</fullName>
    </submittedName>
</protein>
<organism evidence="1 2">
    <name type="scientific">Novipirellula galeiformis</name>
    <dbReference type="NCBI Taxonomy" id="2528004"/>
    <lineage>
        <taxon>Bacteria</taxon>
        <taxon>Pseudomonadati</taxon>
        <taxon>Planctomycetota</taxon>
        <taxon>Planctomycetia</taxon>
        <taxon>Pirellulales</taxon>
        <taxon>Pirellulaceae</taxon>
        <taxon>Novipirellula</taxon>
    </lineage>
</organism>
<comment type="caution">
    <text evidence="1">The sequence shown here is derived from an EMBL/GenBank/DDBJ whole genome shotgun (WGS) entry which is preliminary data.</text>
</comment>
<accession>A0A5C6CP18</accession>
<name>A0A5C6CP18_9BACT</name>
<dbReference type="EMBL" id="SJPT01000002">
    <property type="protein sequence ID" value="TWU25214.1"/>
    <property type="molecule type" value="Genomic_DNA"/>
</dbReference>